<protein>
    <submittedName>
        <fullName evidence="4">GNAT family N-acetyltransferase</fullName>
    </submittedName>
</protein>
<comment type="caution">
    <text evidence="4">The sequence shown here is derived from an EMBL/GenBank/DDBJ whole genome shotgun (WGS) entry which is preliminary data.</text>
</comment>
<name>A0ABS1DJY8_9PROT</name>
<dbReference type="SUPFAM" id="SSF55729">
    <property type="entry name" value="Acyl-CoA N-acyltransferases (Nat)"/>
    <property type="match status" value="1"/>
</dbReference>
<dbReference type="CDD" id="cd04301">
    <property type="entry name" value="NAT_SF"/>
    <property type="match status" value="1"/>
</dbReference>
<accession>A0ABS1DJY8</accession>
<dbReference type="InterPro" id="IPR000182">
    <property type="entry name" value="GNAT_dom"/>
</dbReference>
<keyword evidence="2" id="KW-0012">Acyltransferase</keyword>
<organism evidence="4 5">
    <name type="scientific">Rhodovibrio sodomensis</name>
    <dbReference type="NCBI Taxonomy" id="1088"/>
    <lineage>
        <taxon>Bacteria</taxon>
        <taxon>Pseudomonadati</taxon>
        <taxon>Pseudomonadota</taxon>
        <taxon>Alphaproteobacteria</taxon>
        <taxon>Rhodospirillales</taxon>
        <taxon>Rhodovibrionaceae</taxon>
        <taxon>Rhodovibrio</taxon>
    </lineage>
</organism>
<proteinExistence type="predicted"/>
<dbReference type="Pfam" id="PF00583">
    <property type="entry name" value="Acetyltransf_1"/>
    <property type="match status" value="1"/>
</dbReference>
<evidence type="ECO:0000313" key="5">
    <source>
        <dbReference type="Proteomes" id="UP001296873"/>
    </source>
</evidence>
<keyword evidence="5" id="KW-1185">Reference proteome</keyword>
<reference evidence="4 5" key="1">
    <citation type="journal article" date="2020" name="Microorganisms">
        <title>Osmotic Adaptation and Compatible Solute Biosynthesis of Phototrophic Bacteria as Revealed from Genome Analyses.</title>
        <authorList>
            <person name="Imhoff J.F."/>
            <person name="Rahn T."/>
            <person name="Kunzel S."/>
            <person name="Keller A."/>
            <person name="Neulinger S.C."/>
        </authorList>
    </citation>
    <scope>NUCLEOTIDE SEQUENCE [LARGE SCALE GENOMIC DNA]</scope>
    <source>
        <strain evidence="4 5">DSM 9895</strain>
    </source>
</reference>
<gene>
    <name evidence="4" type="ORF">CKO28_22450</name>
</gene>
<dbReference type="Gene3D" id="3.40.630.30">
    <property type="match status" value="1"/>
</dbReference>
<feature type="domain" description="N-acetyltransferase" evidence="3">
    <location>
        <begin position="15"/>
        <end position="175"/>
    </location>
</feature>
<dbReference type="PANTHER" id="PTHR43877">
    <property type="entry name" value="AMINOALKYLPHOSPHONATE N-ACETYLTRANSFERASE-RELATED-RELATED"/>
    <property type="match status" value="1"/>
</dbReference>
<evidence type="ECO:0000313" key="4">
    <source>
        <dbReference type="EMBL" id="MBK1670782.1"/>
    </source>
</evidence>
<keyword evidence="1" id="KW-0808">Transferase</keyword>
<dbReference type="EMBL" id="NRRL01000116">
    <property type="protein sequence ID" value="MBK1670782.1"/>
    <property type="molecule type" value="Genomic_DNA"/>
</dbReference>
<dbReference type="InterPro" id="IPR016181">
    <property type="entry name" value="Acyl_CoA_acyltransferase"/>
</dbReference>
<evidence type="ECO:0000256" key="2">
    <source>
        <dbReference type="ARBA" id="ARBA00023315"/>
    </source>
</evidence>
<dbReference type="Proteomes" id="UP001296873">
    <property type="component" value="Unassembled WGS sequence"/>
</dbReference>
<sequence>MTAPPFPLDADTGKARLADLTALLHACVEAGASVNFVNPFTRQEAEAYWRGQVLGAVASGLRDLFAVERGGRIVGSVQLDRDMPPNGRHRAAVTKLLVHPDARRQGLATALMDALEARALQQGRTLLTLDTRTGDPAARLYRARGYRAVGEIPGYCRDPFDRGLDPTTILYRQLTG</sequence>
<dbReference type="PROSITE" id="PS51186">
    <property type="entry name" value="GNAT"/>
    <property type="match status" value="1"/>
</dbReference>
<evidence type="ECO:0000259" key="3">
    <source>
        <dbReference type="PROSITE" id="PS51186"/>
    </source>
</evidence>
<evidence type="ECO:0000256" key="1">
    <source>
        <dbReference type="ARBA" id="ARBA00022679"/>
    </source>
</evidence>
<dbReference type="InterPro" id="IPR050832">
    <property type="entry name" value="Bact_Acetyltransf"/>
</dbReference>
<dbReference type="RefSeq" id="WP_200343229.1">
    <property type="nucleotide sequence ID" value="NZ_NRRL01000116.1"/>
</dbReference>